<evidence type="ECO:0000313" key="1">
    <source>
        <dbReference type="EMBL" id="OAE33089.1"/>
    </source>
</evidence>
<protein>
    <recommendedName>
        <fullName evidence="3">Reverse transcriptase domain-containing protein</fullName>
    </recommendedName>
</protein>
<dbReference type="EMBL" id="LVLJ01000695">
    <property type="protein sequence ID" value="OAE33089.1"/>
    <property type="molecule type" value="Genomic_DNA"/>
</dbReference>
<dbReference type="Proteomes" id="UP000077202">
    <property type="component" value="Unassembled WGS sequence"/>
</dbReference>
<proteinExistence type="predicted"/>
<gene>
    <name evidence="1" type="ORF">AXG93_1913s1910</name>
</gene>
<evidence type="ECO:0008006" key="3">
    <source>
        <dbReference type="Google" id="ProtNLM"/>
    </source>
</evidence>
<comment type="caution">
    <text evidence="1">The sequence shown here is derived from an EMBL/GenBank/DDBJ whole genome shotgun (WGS) entry which is preliminary data.</text>
</comment>
<keyword evidence="2" id="KW-1185">Reference proteome</keyword>
<evidence type="ECO:0000313" key="2">
    <source>
        <dbReference type="Proteomes" id="UP000077202"/>
    </source>
</evidence>
<name>A0A176WJ88_MARPO</name>
<organism evidence="1 2">
    <name type="scientific">Marchantia polymorpha subsp. ruderalis</name>
    <dbReference type="NCBI Taxonomy" id="1480154"/>
    <lineage>
        <taxon>Eukaryota</taxon>
        <taxon>Viridiplantae</taxon>
        <taxon>Streptophyta</taxon>
        <taxon>Embryophyta</taxon>
        <taxon>Marchantiophyta</taxon>
        <taxon>Marchantiopsida</taxon>
        <taxon>Marchantiidae</taxon>
        <taxon>Marchantiales</taxon>
        <taxon>Marchantiaceae</taxon>
        <taxon>Marchantia</taxon>
    </lineage>
</organism>
<dbReference type="AlphaFoldDB" id="A0A176WJ88"/>
<sequence>MMTLIHPKWARNITILHDVSITRVTDQDVIEATALTYYITLYATVEPSIHQQHAELELLGIIPATFTARFPPAILDELGRESTSSEVFKALKEMSSSKTPGPDGVLTEFYVKFWDVIQDDFMTMLSTAIRSDTLPLGMNCGLTRPRFIPTKALPPGMNCGLTRPRFIPTEERKP</sequence>
<reference evidence="1" key="1">
    <citation type="submission" date="2016-03" db="EMBL/GenBank/DDBJ databases">
        <title>Mechanisms controlling the formation of the plant cell surface in tip-growing cells are functionally conserved among land plants.</title>
        <authorList>
            <person name="Honkanen S."/>
            <person name="Jones V.A."/>
            <person name="Morieri G."/>
            <person name="Champion C."/>
            <person name="Hetherington A.J."/>
            <person name="Kelly S."/>
            <person name="Saint-Marcoux D."/>
            <person name="Proust H."/>
            <person name="Prescott H."/>
            <person name="Dolan L."/>
        </authorList>
    </citation>
    <scope>NUCLEOTIDE SEQUENCE [LARGE SCALE GENOMIC DNA]</scope>
    <source>
        <tissue evidence="1">Whole gametophyte</tissue>
    </source>
</reference>
<accession>A0A176WJ88</accession>